<dbReference type="AlphaFoldDB" id="K1U0S6"/>
<comment type="caution">
    <text evidence="7">The sequence shown here is derived from an EMBL/GenBank/DDBJ whole genome shotgun (WGS) entry which is preliminary data.</text>
</comment>
<evidence type="ECO:0000256" key="4">
    <source>
        <dbReference type="ARBA" id="ARBA00023080"/>
    </source>
</evidence>
<keyword evidence="4" id="KW-0546">Nucleotide metabolism</keyword>
<dbReference type="InterPro" id="IPR036157">
    <property type="entry name" value="dUTPase-like_sf"/>
</dbReference>
<dbReference type="InterPro" id="IPR029054">
    <property type="entry name" value="dUTPase-like"/>
</dbReference>
<dbReference type="EMBL" id="AJWY01007076">
    <property type="protein sequence ID" value="EKC65056.1"/>
    <property type="molecule type" value="Genomic_DNA"/>
</dbReference>
<dbReference type="InterPro" id="IPR008181">
    <property type="entry name" value="dUTPase"/>
</dbReference>
<dbReference type="GO" id="GO:0046081">
    <property type="term" value="P:dUTP catabolic process"/>
    <property type="evidence" value="ECO:0007669"/>
    <property type="project" value="InterPro"/>
</dbReference>
<dbReference type="PANTHER" id="PTHR11241">
    <property type="entry name" value="DEOXYURIDINE 5'-TRIPHOSPHATE NUCLEOTIDOHYDROLASE"/>
    <property type="match status" value="1"/>
</dbReference>
<gene>
    <name evidence="7" type="ORF">LEA_10529</name>
</gene>
<keyword evidence="3 7" id="KW-0378">Hydrolase</keyword>
<organism evidence="7">
    <name type="scientific">human gut metagenome</name>
    <dbReference type="NCBI Taxonomy" id="408170"/>
    <lineage>
        <taxon>unclassified sequences</taxon>
        <taxon>metagenomes</taxon>
        <taxon>organismal metagenomes</taxon>
    </lineage>
</organism>
<dbReference type="SUPFAM" id="SSF51283">
    <property type="entry name" value="dUTPase-like"/>
    <property type="match status" value="1"/>
</dbReference>
<dbReference type="GO" id="GO:0000287">
    <property type="term" value="F:magnesium ion binding"/>
    <property type="evidence" value="ECO:0007669"/>
    <property type="project" value="InterPro"/>
</dbReference>
<reference evidence="7" key="1">
    <citation type="journal article" date="2013" name="Environ. Microbiol.">
        <title>Microbiota from the distal guts of lean and obese adolescents exhibit partial functional redundancy besides clear differences in community structure.</title>
        <authorList>
            <person name="Ferrer M."/>
            <person name="Ruiz A."/>
            <person name="Lanza F."/>
            <person name="Haange S.B."/>
            <person name="Oberbach A."/>
            <person name="Till H."/>
            <person name="Bargiela R."/>
            <person name="Campoy C."/>
            <person name="Segura M.T."/>
            <person name="Richter M."/>
            <person name="von Bergen M."/>
            <person name="Seifert J."/>
            <person name="Suarez A."/>
        </authorList>
    </citation>
    <scope>NUCLEOTIDE SEQUENCE</scope>
</reference>
<comment type="similarity">
    <text evidence="1">Belongs to the dUTPase family.</text>
</comment>
<evidence type="ECO:0000313" key="7">
    <source>
        <dbReference type="EMBL" id="EKC65056.1"/>
    </source>
</evidence>
<dbReference type="GO" id="GO:0006226">
    <property type="term" value="P:dUMP biosynthetic process"/>
    <property type="evidence" value="ECO:0007669"/>
    <property type="project" value="InterPro"/>
</dbReference>
<evidence type="ECO:0000259" key="6">
    <source>
        <dbReference type="Pfam" id="PF00692"/>
    </source>
</evidence>
<feature type="region of interest" description="Disordered" evidence="5">
    <location>
        <begin position="1"/>
        <end position="32"/>
    </location>
</feature>
<evidence type="ECO:0000256" key="3">
    <source>
        <dbReference type="ARBA" id="ARBA00022801"/>
    </source>
</evidence>
<name>K1U0S6_9ZZZZ</name>
<protein>
    <recommendedName>
        <fullName evidence="2">dUTP diphosphatase</fullName>
        <ecNumber evidence="2">3.6.1.23</ecNumber>
    </recommendedName>
</protein>
<evidence type="ECO:0000256" key="2">
    <source>
        <dbReference type="ARBA" id="ARBA00012379"/>
    </source>
</evidence>
<proteinExistence type="inferred from homology"/>
<dbReference type="CDD" id="cd07557">
    <property type="entry name" value="trimeric_dUTPase"/>
    <property type="match status" value="1"/>
</dbReference>
<evidence type="ECO:0000256" key="5">
    <source>
        <dbReference type="SAM" id="MobiDB-lite"/>
    </source>
</evidence>
<dbReference type="Pfam" id="PF00692">
    <property type="entry name" value="dUTPase"/>
    <property type="match status" value="1"/>
</dbReference>
<sequence>MDKLEDIERLLSEKEDSKKDTVSEKNNKHKKEDKVVNKIPESYLTPGYQKTVQVGIKKLYPDVVIPEYKHDGDACCDIRAYRVVKMVNDMGVEIDVPSDFESITLYQGYSVRIGTGFKLNIPEGWCVNVEGRSGFSFDEGVVVTNAPGKCEFTYKGEYMVNLTKINKKPTVIHKNDRIAQMEIVPQYKMVLEEVTDIEVEDGNERGEKGLGSSGVK</sequence>
<dbReference type="PANTHER" id="PTHR11241:SF0">
    <property type="entry name" value="DEOXYURIDINE 5'-TRIPHOSPHATE NUCLEOTIDOHYDROLASE"/>
    <property type="match status" value="1"/>
</dbReference>
<dbReference type="InterPro" id="IPR033704">
    <property type="entry name" value="dUTPase_trimeric"/>
</dbReference>
<accession>K1U0S6</accession>
<dbReference type="Gene3D" id="2.70.40.10">
    <property type="match status" value="1"/>
</dbReference>
<evidence type="ECO:0000256" key="1">
    <source>
        <dbReference type="ARBA" id="ARBA00006581"/>
    </source>
</evidence>
<dbReference type="EC" id="3.6.1.23" evidence="2"/>
<dbReference type="GO" id="GO:0004170">
    <property type="term" value="F:dUTP diphosphatase activity"/>
    <property type="evidence" value="ECO:0007669"/>
    <property type="project" value="UniProtKB-EC"/>
</dbReference>
<feature type="domain" description="dUTPase-like" evidence="6">
    <location>
        <begin position="103"/>
        <end position="214"/>
    </location>
</feature>